<dbReference type="SUPFAM" id="SSF56112">
    <property type="entry name" value="Protein kinase-like (PK-like)"/>
    <property type="match status" value="1"/>
</dbReference>
<sequence length="1529" mass="168912">MLRKAVGSGEHADYSLSQLFAVAPVKSSSNRSGVVYATISVGRTGHDADLQLPGFTTSEQHALLRLKIKGSGGAQARVWRHWLQVKDAGSTYGTERLQRPESSDGWEVTQVPTDTWFRVNSGEFIRIGAQVVLRAMQLSELSEVAAVLLPRPTPLKQSATDAEMQRLLQRERVADVAASMQQLGVRYTGSDPCASIEIDLKPENRRHLEMLFSLDDQGKKAVPSVDDVDDQWGLRRLLQDGFRPAQLCHQQVLGRPSLTLRMSGTLPRDTAVGWLAGRLTEAGDRELSSFSGNEFFLSKDSIDATVREVDSSLHYGEPDLMLEMTNLANEFRFLQSTVLRQDESNVQAYIMPLVDNTRKLVLPLPIVYTTQTVRAGEELVAVGVREDEEAARQRLDKAPRERAKEAADHATELHLRAAQEQLVRSGYCQYTLAIFAERLFAAADRRFSRLVARGSRDAARALLIARRQAFDRYYHPSSSEQSDAASSSSSDQDGKELPRSFRLKLQAALEASLLQHPPPLSCEDLSRLISLKPEERYCQPLQPLQMQRTCLQLGQFALTYKNDEVQLLRSGQLVGAEINEIVARLHHVRLLTPPNTPVLTLCTPRAGSRLRYKQGLAAYVGTVHARAETFSSDSAYLFDILATDVAGCTRGKYRGPDLVVDASARRNEAALANCIFGTKLKKSLEAEVVCDPETRRPYMLRYWRHTAPKPLQELLLDYGPTYWSPMVAQLGEWHEEFMLLAAQVIASLWEALQQAGVPEAKLEACLRPVDLRKCQQFTRHLHPAAAEDTALDEGTIMRRLRRLANDAGLVGRQEGKWTGWGRDDPAHHCSWHNVVCDASQHVTQILWKTEGPVHFELQPLSNSTSLLPELAQLRFLTRLEMEFDAAVVGLPPEWGRTGAFPSLQYLALTIPAFTGPEPLPPVQPGAVPRLEDFSIILIGQRRPMPLPETWGLPGIWPSLRAVHITGTIELPLPASWAHGFPVLEQLFLDSNTKRGPTGRDPAANRSPATATDAPTPDADTFTVPDGPSHPLPPEWSRGFHKLQALTLAYLGLNGTFPAAWQAKGSFPQLRELELGGNRLSGTLPADILCNLPNLQFFELGNNHFIGGAPPEWAACAAHVTELGVQHNQLTGPAFPPAWLAPNSTLNLRRLQLSDNVGLVGSLPPSLNWSRLEVLYLHNTSVDGRIPEEWCRARFARTIQQIDTDAVRKPSFLSSQPACVAKDMPTFATWAKQVGANHPGGTAHGGAATVRLVRHWGLPTESLRMAPADLQFIAESDGSLVQLGEGAHGVVYLAKMQEDMYVAVKVFAVQHGMDSQAFWREISLLARCVHPRIVPVYGVAMHGELVMVAMQLMLGGSLRVALADPEQHGELRWSNRGRQVALDVAEAIAYLHEKAHILHSDIKSDNVLLSQDWRAALTDLGVGQVMESTARTAAGGSKLYAAPEQLLGQRCTLAADIYSLGLLLAELTTRKPIVKRGQWELPRPPDDCPQDVADLIGQCLSSDPRQRPTAAEVLRRLRASGGERCARMEY</sequence>
<dbReference type="InterPro" id="IPR032675">
    <property type="entry name" value="LRR_dom_sf"/>
</dbReference>
<evidence type="ECO:0000256" key="7">
    <source>
        <dbReference type="ARBA" id="ARBA00022840"/>
    </source>
</evidence>
<comment type="subcellular location">
    <subcellularLocation>
        <location evidence="1">Cytoplasm</location>
        <location evidence="1">Cytoskeleton</location>
        <location evidence="1">Cilium axoneme</location>
    </subcellularLocation>
</comment>
<dbReference type="PROSITE" id="PS50011">
    <property type="entry name" value="PROTEIN_KINASE_DOM"/>
    <property type="match status" value="1"/>
</dbReference>
<dbReference type="InterPro" id="IPR008984">
    <property type="entry name" value="SMAD_FHA_dom_sf"/>
</dbReference>
<dbReference type="OrthoDB" id="512375at2759"/>
<keyword evidence="2" id="KW-0433">Leucine-rich repeat</keyword>
<dbReference type="InterPro" id="IPR050647">
    <property type="entry name" value="Plant_LRR-RLKs"/>
</dbReference>
<dbReference type="InterPro" id="IPR017441">
    <property type="entry name" value="Protein_kinase_ATP_BS"/>
</dbReference>
<proteinExistence type="predicted"/>
<evidence type="ECO:0000313" key="11">
    <source>
        <dbReference type="EMBL" id="PRW45678.1"/>
    </source>
</evidence>
<dbReference type="InterPro" id="IPR008271">
    <property type="entry name" value="Ser/Thr_kinase_AS"/>
</dbReference>
<dbReference type="Gene3D" id="3.80.10.10">
    <property type="entry name" value="Ribonuclease Inhibitor"/>
    <property type="match status" value="2"/>
</dbReference>
<organism evidence="11 12">
    <name type="scientific">Chlorella sorokiniana</name>
    <name type="common">Freshwater green alga</name>
    <dbReference type="NCBI Taxonomy" id="3076"/>
    <lineage>
        <taxon>Eukaryota</taxon>
        <taxon>Viridiplantae</taxon>
        <taxon>Chlorophyta</taxon>
        <taxon>core chlorophytes</taxon>
        <taxon>Trebouxiophyceae</taxon>
        <taxon>Chlorellales</taxon>
        <taxon>Chlorellaceae</taxon>
        <taxon>Chlorella clade</taxon>
        <taxon>Chlorella</taxon>
    </lineage>
</organism>
<evidence type="ECO:0000256" key="8">
    <source>
        <dbReference type="PROSITE-ProRule" id="PRU10141"/>
    </source>
</evidence>
<evidence type="ECO:0000256" key="6">
    <source>
        <dbReference type="ARBA" id="ARBA00022777"/>
    </source>
</evidence>
<dbReference type="PROSITE" id="PS00108">
    <property type="entry name" value="PROTEIN_KINASE_ST"/>
    <property type="match status" value="1"/>
</dbReference>
<dbReference type="InterPro" id="IPR000719">
    <property type="entry name" value="Prot_kinase_dom"/>
</dbReference>
<evidence type="ECO:0000256" key="9">
    <source>
        <dbReference type="SAM" id="MobiDB-lite"/>
    </source>
</evidence>
<evidence type="ECO:0000256" key="2">
    <source>
        <dbReference type="ARBA" id="ARBA00022614"/>
    </source>
</evidence>
<dbReference type="GO" id="GO:0005524">
    <property type="term" value="F:ATP binding"/>
    <property type="evidence" value="ECO:0007669"/>
    <property type="project" value="UniProtKB-UniRule"/>
</dbReference>
<dbReference type="Gene3D" id="2.60.200.20">
    <property type="match status" value="1"/>
</dbReference>
<dbReference type="PROSITE" id="PS00107">
    <property type="entry name" value="PROTEIN_KINASE_ATP"/>
    <property type="match status" value="1"/>
</dbReference>
<feature type="region of interest" description="Disordered" evidence="9">
    <location>
        <begin position="475"/>
        <end position="495"/>
    </location>
</feature>
<dbReference type="Gene3D" id="1.10.510.10">
    <property type="entry name" value="Transferase(Phosphotransferase) domain 1"/>
    <property type="match status" value="1"/>
</dbReference>
<evidence type="ECO:0000256" key="4">
    <source>
        <dbReference type="ARBA" id="ARBA00022737"/>
    </source>
</evidence>
<dbReference type="GO" id="GO:0005930">
    <property type="term" value="C:axoneme"/>
    <property type="evidence" value="ECO:0007669"/>
    <property type="project" value="UniProtKB-SubCell"/>
</dbReference>
<feature type="compositionally biased region" description="Low complexity" evidence="9">
    <location>
        <begin position="1007"/>
        <end position="1025"/>
    </location>
</feature>
<evidence type="ECO:0000256" key="3">
    <source>
        <dbReference type="ARBA" id="ARBA00022679"/>
    </source>
</evidence>
<dbReference type="GO" id="GO:0004672">
    <property type="term" value="F:protein kinase activity"/>
    <property type="evidence" value="ECO:0007669"/>
    <property type="project" value="InterPro"/>
</dbReference>
<protein>
    <submittedName>
        <fullName evidence="11">Serine threonine-kinase</fullName>
    </submittedName>
</protein>
<dbReference type="PANTHER" id="PTHR48056">
    <property type="entry name" value="LRR RECEPTOR-LIKE SERINE/THREONINE-PROTEIN KINASE-RELATED"/>
    <property type="match status" value="1"/>
</dbReference>
<feature type="domain" description="Protein kinase" evidence="10">
    <location>
        <begin position="1276"/>
        <end position="1529"/>
    </location>
</feature>
<keyword evidence="12" id="KW-1185">Reference proteome</keyword>
<dbReference type="SMART" id="SM00220">
    <property type="entry name" value="S_TKc"/>
    <property type="match status" value="1"/>
</dbReference>
<feature type="compositionally biased region" description="Low complexity" evidence="9">
    <location>
        <begin position="477"/>
        <end position="491"/>
    </location>
</feature>
<evidence type="ECO:0000256" key="1">
    <source>
        <dbReference type="ARBA" id="ARBA00004430"/>
    </source>
</evidence>
<dbReference type="Pfam" id="PF00069">
    <property type="entry name" value="Pkinase"/>
    <property type="match status" value="1"/>
</dbReference>
<dbReference type="EMBL" id="LHPG02000011">
    <property type="protein sequence ID" value="PRW45678.1"/>
    <property type="molecule type" value="Genomic_DNA"/>
</dbReference>
<evidence type="ECO:0000259" key="10">
    <source>
        <dbReference type="PROSITE" id="PS50011"/>
    </source>
</evidence>
<dbReference type="SUPFAM" id="SSF49879">
    <property type="entry name" value="SMAD/FHA domain"/>
    <property type="match status" value="1"/>
</dbReference>
<name>A0A2P6TMV8_CHLSO</name>
<feature type="region of interest" description="Disordered" evidence="9">
    <location>
        <begin position="991"/>
        <end position="1030"/>
    </location>
</feature>
<feature type="binding site" evidence="8">
    <location>
        <position position="1304"/>
    </location>
    <ligand>
        <name>ATP</name>
        <dbReference type="ChEBI" id="CHEBI:30616"/>
    </ligand>
</feature>
<keyword evidence="4" id="KW-0677">Repeat</keyword>
<evidence type="ECO:0000256" key="5">
    <source>
        <dbReference type="ARBA" id="ARBA00022741"/>
    </source>
</evidence>
<evidence type="ECO:0000313" key="12">
    <source>
        <dbReference type="Proteomes" id="UP000239899"/>
    </source>
</evidence>
<comment type="caution">
    <text evidence="11">The sequence shown here is derived from an EMBL/GenBank/DDBJ whole genome shotgun (WGS) entry which is preliminary data.</text>
</comment>
<keyword evidence="7 8" id="KW-0067">ATP-binding</keyword>
<dbReference type="Proteomes" id="UP000239899">
    <property type="component" value="Unassembled WGS sequence"/>
</dbReference>
<dbReference type="InterPro" id="IPR011009">
    <property type="entry name" value="Kinase-like_dom_sf"/>
</dbReference>
<keyword evidence="3" id="KW-0808">Transferase</keyword>
<gene>
    <name evidence="11" type="ORF">C2E21_5947</name>
</gene>
<reference evidence="11 12" key="1">
    <citation type="journal article" date="2018" name="Plant J.">
        <title>Genome sequences of Chlorella sorokiniana UTEX 1602 and Micractinium conductrix SAG 241.80: implications to maltose excretion by a green alga.</title>
        <authorList>
            <person name="Arriola M.B."/>
            <person name="Velmurugan N."/>
            <person name="Zhang Y."/>
            <person name="Plunkett M.H."/>
            <person name="Hondzo H."/>
            <person name="Barney B.M."/>
        </authorList>
    </citation>
    <scope>NUCLEOTIDE SEQUENCE [LARGE SCALE GENOMIC DNA]</scope>
    <source>
        <strain evidence="12">UTEX 1602</strain>
    </source>
</reference>
<accession>A0A2P6TMV8</accession>
<keyword evidence="5 8" id="KW-0547">Nucleotide-binding</keyword>
<keyword evidence="6" id="KW-0418">Kinase</keyword>
<dbReference type="SUPFAM" id="SSF52058">
    <property type="entry name" value="L domain-like"/>
    <property type="match status" value="1"/>
</dbReference>